<keyword evidence="3" id="KW-0158">Chromosome</keyword>
<keyword evidence="9" id="KW-1185">Reference proteome</keyword>
<dbReference type="GO" id="GO:0005654">
    <property type="term" value="C:nucleoplasm"/>
    <property type="evidence" value="ECO:0007669"/>
    <property type="project" value="TreeGrafter"/>
</dbReference>
<evidence type="ECO:0000256" key="2">
    <source>
        <dbReference type="ARBA" id="ARBA00004629"/>
    </source>
</evidence>
<dbReference type="Pfam" id="PF15510">
    <property type="entry name" value="CENP-W"/>
    <property type="match status" value="1"/>
</dbReference>
<keyword evidence="6" id="KW-0137">Centromere</keyword>
<evidence type="ECO:0000313" key="8">
    <source>
        <dbReference type="EMBL" id="OAQ30661.1"/>
    </source>
</evidence>
<keyword evidence="4" id="KW-0995">Kinetochore</keyword>
<dbReference type="GO" id="GO:0003677">
    <property type="term" value="F:DNA binding"/>
    <property type="evidence" value="ECO:0007669"/>
    <property type="project" value="InterPro"/>
</dbReference>
<proteinExistence type="inferred from homology"/>
<dbReference type="PANTHER" id="PTHR34832">
    <property type="entry name" value="CENTROMERE PROTEIN W"/>
    <property type="match status" value="1"/>
</dbReference>
<dbReference type="GO" id="GO:0000278">
    <property type="term" value="P:mitotic cell cycle"/>
    <property type="evidence" value="ECO:0007669"/>
    <property type="project" value="InterPro"/>
</dbReference>
<keyword evidence="5" id="KW-0539">Nucleus</keyword>
<dbReference type="EMBL" id="KV442034">
    <property type="protein sequence ID" value="OAQ30661.1"/>
    <property type="molecule type" value="Genomic_DNA"/>
</dbReference>
<dbReference type="Proteomes" id="UP000078512">
    <property type="component" value="Unassembled WGS sequence"/>
</dbReference>
<comment type="subcellular location">
    <subcellularLocation>
        <location evidence="2">Chromosome</location>
        <location evidence="2">Centromere</location>
        <location evidence="2">Kinetochore</location>
    </subcellularLocation>
    <subcellularLocation>
        <location evidence="1">Nucleus</location>
    </subcellularLocation>
</comment>
<evidence type="ECO:0000256" key="5">
    <source>
        <dbReference type="ARBA" id="ARBA00023242"/>
    </source>
</evidence>
<dbReference type="STRING" id="1314771.A0A197K1U0"/>
<comment type="similarity">
    <text evidence="7">Belongs to the CENP-W/WIP1 family.</text>
</comment>
<dbReference type="GO" id="GO:0007059">
    <property type="term" value="P:chromosome segregation"/>
    <property type="evidence" value="ECO:0007669"/>
    <property type="project" value="TreeGrafter"/>
</dbReference>
<name>A0A197K1U0_9FUNG</name>
<organism evidence="8 9">
    <name type="scientific">Linnemannia elongata AG-77</name>
    <dbReference type="NCBI Taxonomy" id="1314771"/>
    <lineage>
        <taxon>Eukaryota</taxon>
        <taxon>Fungi</taxon>
        <taxon>Fungi incertae sedis</taxon>
        <taxon>Mucoromycota</taxon>
        <taxon>Mortierellomycotina</taxon>
        <taxon>Mortierellomycetes</taxon>
        <taxon>Mortierellales</taxon>
        <taxon>Mortierellaceae</taxon>
        <taxon>Linnemannia</taxon>
    </lineage>
</organism>
<evidence type="ECO:0000256" key="3">
    <source>
        <dbReference type="ARBA" id="ARBA00022454"/>
    </source>
</evidence>
<evidence type="ECO:0000313" key="9">
    <source>
        <dbReference type="Proteomes" id="UP000078512"/>
    </source>
</evidence>
<sequence length="76" mass="8986">MTRIYPRSTLKKIFRAHEPSYQLSKDVDIKIYVLYLLFLQRLSNEASRQAQLTHDAIVQSRHVSRALRIVLQQFKG</sequence>
<evidence type="ECO:0000256" key="4">
    <source>
        <dbReference type="ARBA" id="ARBA00022838"/>
    </source>
</evidence>
<dbReference type="SUPFAM" id="SSF47113">
    <property type="entry name" value="Histone-fold"/>
    <property type="match status" value="1"/>
</dbReference>
<dbReference type="GO" id="GO:0051382">
    <property type="term" value="P:kinetochore assembly"/>
    <property type="evidence" value="ECO:0007669"/>
    <property type="project" value="InterPro"/>
</dbReference>
<evidence type="ECO:0000256" key="6">
    <source>
        <dbReference type="ARBA" id="ARBA00023328"/>
    </source>
</evidence>
<dbReference type="InterPro" id="IPR009072">
    <property type="entry name" value="Histone-fold"/>
</dbReference>
<dbReference type="Gene3D" id="1.10.20.10">
    <property type="entry name" value="Histone, subunit A"/>
    <property type="match status" value="1"/>
</dbReference>
<reference evidence="8 9" key="1">
    <citation type="submission" date="2016-05" db="EMBL/GenBank/DDBJ databases">
        <title>Genome sequencing reveals origins of a unique bacterial endosymbiosis in the earliest lineages of terrestrial Fungi.</title>
        <authorList>
            <consortium name="DOE Joint Genome Institute"/>
            <person name="Uehling J."/>
            <person name="Gryganskyi A."/>
            <person name="Hameed K."/>
            <person name="Tschaplinski T."/>
            <person name="Misztal P."/>
            <person name="Wu S."/>
            <person name="Desiro A."/>
            <person name="Vande Pol N."/>
            <person name="Du Z.-Y."/>
            <person name="Zienkiewicz A."/>
            <person name="Zienkiewicz K."/>
            <person name="Morin E."/>
            <person name="Tisserant E."/>
            <person name="Splivallo R."/>
            <person name="Hainaut M."/>
            <person name="Henrissat B."/>
            <person name="Ohm R."/>
            <person name="Kuo A."/>
            <person name="Yan J."/>
            <person name="Lipzen A."/>
            <person name="Nolan M."/>
            <person name="Labutti K."/>
            <person name="Barry K."/>
            <person name="Goldstein A."/>
            <person name="Labbe J."/>
            <person name="Schadt C."/>
            <person name="Tuskan G."/>
            <person name="Grigoriev I."/>
            <person name="Martin F."/>
            <person name="Vilgalys R."/>
            <person name="Bonito G."/>
        </authorList>
    </citation>
    <scope>NUCLEOTIDE SEQUENCE [LARGE SCALE GENOMIC DNA]</scope>
    <source>
        <strain evidence="8 9">AG-77</strain>
    </source>
</reference>
<dbReference type="InterPro" id="IPR052484">
    <property type="entry name" value="CENP-W/WIP1"/>
</dbReference>
<accession>A0A197K1U0</accession>
<dbReference type="PANTHER" id="PTHR34832:SF1">
    <property type="entry name" value="CENTROMERE PROTEIN W"/>
    <property type="match status" value="1"/>
</dbReference>
<dbReference type="GO" id="GO:0046982">
    <property type="term" value="F:protein heterodimerization activity"/>
    <property type="evidence" value="ECO:0007669"/>
    <property type="project" value="InterPro"/>
</dbReference>
<dbReference type="InterPro" id="IPR028847">
    <property type="entry name" value="CENP-W"/>
</dbReference>
<evidence type="ECO:0000256" key="7">
    <source>
        <dbReference type="ARBA" id="ARBA00038432"/>
    </source>
</evidence>
<dbReference type="OrthoDB" id="2543597at2759"/>
<dbReference type="AlphaFoldDB" id="A0A197K1U0"/>
<dbReference type="CDD" id="cd13732">
    <property type="entry name" value="HFD_CENP-W"/>
    <property type="match status" value="1"/>
</dbReference>
<gene>
    <name evidence="8" type="ORF">K457DRAFT_136936</name>
</gene>
<evidence type="ECO:0008006" key="10">
    <source>
        <dbReference type="Google" id="ProtNLM"/>
    </source>
</evidence>
<protein>
    <recommendedName>
        <fullName evidence="10">Centromere protein W</fullName>
    </recommendedName>
</protein>
<dbReference type="GO" id="GO:0000776">
    <property type="term" value="C:kinetochore"/>
    <property type="evidence" value="ECO:0007669"/>
    <property type="project" value="UniProtKB-KW"/>
</dbReference>
<evidence type="ECO:0000256" key="1">
    <source>
        <dbReference type="ARBA" id="ARBA00004123"/>
    </source>
</evidence>